<gene>
    <name evidence="2" type="ORF">RDI58_013360</name>
</gene>
<feature type="compositionally biased region" description="Polar residues" evidence="1">
    <location>
        <begin position="24"/>
        <end position="35"/>
    </location>
</feature>
<reference evidence="2 3" key="1">
    <citation type="submission" date="2024-02" db="EMBL/GenBank/DDBJ databases">
        <title>de novo genome assembly of Solanum bulbocastanum strain 11H21.</title>
        <authorList>
            <person name="Hosaka A.J."/>
        </authorList>
    </citation>
    <scope>NUCLEOTIDE SEQUENCE [LARGE SCALE GENOMIC DNA]</scope>
    <source>
        <tissue evidence="2">Young leaves</tissue>
    </source>
</reference>
<accession>A0AAN8TKQ7</accession>
<dbReference type="AlphaFoldDB" id="A0AAN8TKQ7"/>
<evidence type="ECO:0000256" key="1">
    <source>
        <dbReference type="SAM" id="MobiDB-lite"/>
    </source>
</evidence>
<keyword evidence="3" id="KW-1185">Reference proteome</keyword>
<organism evidence="2 3">
    <name type="scientific">Solanum bulbocastanum</name>
    <name type="common">Wild potato</name>
    <dbReference type="NCBI Taxonomy" id="147425"/>
    <lineage>
        <taxon>Eukaryota</taxon>
        <taxon>Viridiplantae</taxon>
        <taxon>Streptophyta</taxon>
        <taxon>Embryophyta</taxon>
        <taxon>Tracheophyta</taxon>
        <taxon>Spermatophyta</taxon>
        <taxon>Magnoliopsida</taxon>
        <taxon>eudicotyledons</taxon>
        <taxon>Gunneridae</taxon>
        <taxon>Pentapetalae</taxon>
        <taxon>asterids</taxon>
        <taxon>lamiids</taxon>
        <taxon>Solanales</taxon>
        <taxon>Solanaceae</taxon>
        <taxon>Solanoideae</taxon>
        <taxon>Solaneae</taxon>
        <taxon>Solanum</taxon>
    </lineage>
</organism>
<comment type="caution">
    <text evidence="2">The sequence shown here is derived from an EMBL/GenBank/DDBJ whole genome shotgun (WGS) entry which is preliminary data.</text>
</comment>
<dbReference type="Proteomes" id="UP001371456">
    <property type="component" value="Unassembled WGS sequence"/>
</dbReference>
<evidence type="ECO:0000313" key="3">
    <source>
        <dbReference type="Proteomes" id="UP001371456"/>
    </source>
</evidence>
<dbReference type="EMBL" id="JBANQN010000005">
    <property type="protein sequence ID" value="KAK6789560.1"/>
    <property type="molecule type" value="Genomic_DNA"/>
</dbReference>
<name>A0AAN8TKQ7_SOLBU</name>
<sequence length="35" mass="4036">MNAMKNTSGKRRKHTNKWKEHDSQPASFPPTSHSN</sequence>
<protein>
    <submittedName>
        <fullName evidence="2">Uncharacterized protein</fullName>
    </submittedName>
</protein>
<proteinExistence type="predicted"/>
<feature type="region of interest" description="Disordered" evidence="1">
    <location>
        <begin position="1"/>
        <end position="35"/>
    </location>
</feature>
<evidence type="ECO:0000313" key="2">
    <source>
        <dbReference type="EMBL" id="KAK6789560.1"/>
    </source>
</evidence>